<reference evidence="1" key="1">
    <citation type="submission" date="2021-05" db="EMBL/GenBank/DDBJ databases">
        <authorList>
            <person name="Alioto T."/>
            <person name="Alioto T."/>
            <person name="Gomez Garrido J."/>
        </authorList>
    </citation>
    <scope>NUCLEOTIDE SEQUENCE</scope>
</reference>
<organism evidence="1">
    <name type="scientific">Cacopsylla melanoneura</name>
    <dbReference type="NCBI Taxonomy" id="428564"/>
    <lineage>
        <taxon>Eukaryota</taxon>
        <taxon>Metazoa</taxon>
        <taxon>Ecdysozoa</taxon>
        <taxon>Arthropoda</taxon>
        <taxon>Hexapoda</taxon>
        <taxon>Insecta</taxon>
        <taxon>Pterygota</taxon>
        <taxon>Neoptera</taxon>
        <taxon>Paraneoptera</taxon>
        <taxon>Hemiptera</taxon>
        <taxon>Sternorrhyncha</taxon>
        <taxon>Psylloidea</taxon>
        <taxon>Psyllidae</taxon>
        <taxon>Psyllinae</taxon>
        <taxon>Cacopsylla</taxon>
    </lineage>
</organism>
<dbReference type="EMBL" id="HBUF01683292">
    <property type="protein sequence ID" value="CAG6792777.1"/>
    <property type="molecule type" value="Transcribed_RNA"/>
</dbReference>
<name>A0A8D9FJT1_9HEMI</name>
<protein>
    <submittedName>
        <fullName evidence="1">Uncharacterized protein</fullName>
    </submittedName>
</protein>
<accession>A0A8D9FJT1</accession>
<dbReference type="AlphaFoldDB" id="A0A8D9FJT1"/>
<proteinExistence type="predicted"/>
<sequence length="104" mass="12033">MCLRYSRLCVFLPLTTLLSLFFSTFLFRNSGVMNIPIIEQCTLCTAHSTCRFGYQFTCQVVWTICSSTILSIVMIPRGRRNTRVVCQYFFHVGGSPKEKLEQYL</sequence>
<evidence type="ECO:0000313" key="1">
    <source>
        <dbReference type="EMBL" id="CAG6792777.1"/>
    </source>
</evidence>